<dbReference type="STRING" id="47311.MBCUT_17950"/>
<reference evidence="3 4" key="1">
    <citation type="submission" date="2016-04" db="EMBL/GenBank/DDBJ databases">
        <title>Genome sequence of Methanobrevibacter cuticularis DSM 11139.</title>
        <authorList>
            <person name="Poehlein A."/>
            <person name="Seedorf H."/>
            <person name="Daniel R."/>
        </authorList>
    </citation>
    <scope>NUCLEOTIDE SEQUENCE [LARGE SCALE GENOMIC DNA]</scope>
    <source>
        <strain evidence="3 4">DSM 11139</strain>
    </source>
</reference>
<dbReference type="OrthoDB" id="146030at2157"/>
<comment type="caution">
    <text evidence="3">The sequence shown here is derived from an EMBL/GenBank/DDBJ whole genome shotgun (WGS) entry which is preliminary data.</text>
</comment>
<dbReference type="InterPro" id="IPR016733">
    <property type="entry name" value="UCP018747"/>
</dbReference>
<dbReference type="InterPro" id="IPR049288">
    <property type="entry name" value="DUF447_C"/>
</dbReference>
<dbReference type="Pfam" id="PF04289">
    <property type="entry name" value="DUF447_N"/>
    <property type="match status" value="1"/>
</dbReference>
<dbReference type="EMBL" id="LWMW01000136">
    <property type="protein sequence ID" value="KZX14993.1"/>
    <property type="molecule type" value="Genomic_DNA"/>
</dbReference>
<dbReference type="SUPFAM" id="SSF50475">
    <property type="entry name" value="FMN-binding split barrel"/>
    <property type="match status" value="1"/>
</dbReference>
<dbReference type="Pfam" id="PF20766">
    <property type="entry name" value="DUF447_C"/>
    <property type="match status" value="1"/>
</dbReference>
<dbReference type="AlphaFoldDB" id="A0A166CYD6"/>
<evidence type="ECO:0000313" key="3">
    <source>
        <dbReference type="EMBL" id="KZX14993.1"/>
    </source>
</evidence>
<dbReference type="PATRIC" id="fig|47311.3.peg.1950"/>
<keyword evidence="4" id="KW-1185">Reference proteome</keyword>
<evidence type="ECO:0000259" key="1">
    <source>
        <dbReference type="Pfam" id="PF04289"/>
    </source>
</evidence>
<evidence type="ECO:0000313" key="4">
    <source>
        <dbReference type="Proteomes" id="UP000077275"/>
    </source>
</evidence>
<dbReference type="InterPro" id="IPR007386">
    <property type="entry name" value="DUF447_N"/>
</dbReference>
<evidence type="ECO:0008006" key="5">
    <source>
        <dbReference type="Google" id="ProtNLM"/>
    </source>
</evidence>
<dbReference type="InterPro" id="IPR012349">
    <property type="entry name" value="Split_barrel_FMN-bd"/>
</dbReference>
<dbReference type="PIRSF" id="PIRSF018747">
    <property type="entry name" value="UCP018747"/>
    <property type="match status" value="1"/>
</dbReference>
<evidence type="ECO:0000259" key="2">
    <source>
        <dbReference type="Pfam" id="PF20766"/>
    </source>
</evidence>
<dbReference type="Gene3D" id="1.20.58.290">
    <property type="entry name" value="Hypothetical membrane protein ta0354_69_121"/>
    <property type="match status" value="1"/>
</dbReference>
<sequence length="212" mass="23871">MSIDLKSIGMEKGQQYETIITTENAEGIKNSAPIGVICKDNDEFLCRIFKGSDTLNNIILKKEFVVNITLNPILFTLSTINNVPQEYFTEESGIAILKDVDAYLKCEVKDIKKAIKDTDPVRKSEIGIITSKVKEIVLNNKCAKAPNRGFYSLIESLVNFTRIDIVDNQQQDYFLGKLKESTRIINKVGSSEDKKAIELLRKALKSKGYNIK</sequence>
<gene>
    <name evidence="3" type="ORF">MBCUT_17950</name>
</gene>
<proteinExistence type="predicted"/>
<feature type="domain" description="DUF447" evidence="1">
    <location>
        <begin position="16"/>
        <end position="116"/>
    </location>
</feature>
<dbReference type="RefSeq" id="WP_067260329.1">
    <property type="nucleotide sequence ID" value="NZ_LWMW01000136.1"/>
</dbReference>
<accession>A0A166CYD6</accession>
<name>A0A166CYD6_9EURY</name>
<organism evidence="3 4">
    <name type="scientific">Methanobrevibacter cuticularis</name>
    <dbReference type="NCBI Taxonomy" id="47311"/>
    <lineage>
        <taxon>Archaea</taxon>
        <taxon>Methanobacteriati</taxon>
        <taxon>Methanobacteriota</taxon>
        <taxon>Methanomada group</taxon>
        <taxon>Methanobacteria</taxon>
        <taxon>Methanobacteriales</taxon>
        <taxon>Methanobacteriaceae</taxon>
        <taxon>Methanobrevibacter</taxon>
    </lineage>
</organism>
<protein>
    <recommendedName>
        <fullName evidence="5">DUF447 family protein</fullName>
    </recommendedName>
</protein>
<dbReference type="Proteomes" id="UP000077275">
    <property type="component" value="Unassembled WGS sequence"/>
</dbReference>
<dbReference type="Gene3D" id="2.30.110.10">
    <property type="entry name" value="Electron Transport, Fmn-binding Protein, Chain A"/>
    <property type="match status" value="1"/>
</dbReference>
<feature type="domain" description="DUF447" evidence="2">
    <location>
        <begin position="147"/>
        <end position="202"/>
    </location>
</feature>